<keyword evidence="4" id="KW-1185">Reference proteome</keyword>
<dbReference type="InterPro" id="IPR032675">
    <property type="entry name" value="LRR_dom_sf"/>
</dbReference>
<sequence length="139" mass="15813">MKKLIPWSLLQTLPNLQMLGVTYCKEIEEIIGDGDDDGSPALNCSADVTMPKLKILKLEYLPELKSICKGIMICDSIENIEIKQCRKLKKVPPLDGQPPPPPSLKEIKVAQIEKEWWESLEWEHPNANNFLQPFVKFVA</sequence>
<proteinExistence type="predicted"/>
<dbReference type="SUPFAM" id="SSF52058">
    <property type="entry name" value="L domain-like"/>
    <property type="match status" value="1"/>
</dbReference>
<organism evidence="3 4">
    <name type="scientific">Forsythia ovata</name>
    <dbReference type="NCBI Taxonomy" id="205694"/>
    <lineage>
        <taxon>Eukaryota</taxon>
        <taxon>Viridiplantae</taxon>
        <taxon>Streptophyta</taxon>
        <taxon>Embryophyta</taxon>
        <taxon>Tracheophyta</taxon>
        <taxon>Spermatophyta</taxon>
        <taxon>Magnoliopsida</taxon>
        <taxon>eudicotyledons</taxon>
        <taxon>Gunneridae</taxon>
        <taxon>Pentapetalae</taxon>
        <taxon>asterids</taxon>
        <taxon>lamiids</taxon>
        <taxon>Lamiales</taxon>
        <taxon>Oleaceae</taxon>
        <taxon>Forsythieae</taxon>
        <taxon>Forsythia</taxon>
    </lineage>
</organism>
<evidence type="ECO:0000259" key="2">
    <source>
        <dbReference type="Pfam" id="PF23247"/>
    </source>
</evidence>
<evidence type="ECO:0000313" key="3">
    <source>
        <dbReference type="EMBL" id="KAL2472577.1"/>
    </source>
</evidence>
<dbReference type="Gene3D" id="3.80.10.10">
    <property type="entry name" value="Ribonuclease Inhibitor"/>
    <property type="match status" value="1"/>
</dbReference>
<dbReference type="Proteomes" id="UP001604277">
    <property type="component" value="Unassembled WGS sequence"/>
</dbReference>
<dbReference type="Pfam" id="PF23247">
    <property type="entry name" value="LRR_RPS2"/>
    <property type="match status" value="1"/>
</dbReference>
<feature type="domain" description="Disease resistance protein At4g27190-like leucine-rich repeats" evidence="2">
    <location>
        <begin position="3"/>
        <end position="92"/>
    </location>
</feature>
<dbReference type="InterPro" id="IPR050905">
    <property type="entry name" value="Plant_NBS-LRR"/>
</dbReference>
<evidence type="ECO:0000256" key="1">
    <source>
        <dbReference type="ARBA" id="ARBA00022821"/>
    </source>
</evidence>
<dbReference type="InterPro" id="IPR057135">
    <property type="entry name" value="At4g27190-like_LRR"/>
</dbReference>
<protein>
    <submittedName>
        <fullName evidence="3">Disease resistance protein</fullName>
    </submittedName>
</protein>
<name>A0ABD1Q8P0_9LAMI</name>
<gene>
    <name evidence="3" type="ORF">Fot_48313</name>
</gene>
<dbReference type="AlphaFoldDB" id="A0ABD1Q8P0"/>
<dbReference type="PANTHER" id="PTHR33463">
    <property type="entry name" value="NB-ARC DOMAIN-CONTAINING PROTEIN-RELATED"/>
    <property type="match status" value="1"/>
</dbReference>
<dbReference type="EMBL" id="JBFOLJ010000015">
    <property type="protein sequence ID" value="KAL2472577.1"/>
    <property type="molecule type" value="Genomic_DNA"/>
</dbReference>
<dbReference type="PANTHER" id="PTHR33463:SF187">
    <property type="entry name" value="AND NB-ARC DOMAIN DISEASE RESISTANCE PROTEIN, PUTATIVE-RELATED"/>
    <property type="match status" value="1"/>
</dbReference>
<evidence type="ECO:0000313" key="4">
    <source>
        <dbReference type="Proteomes" id="UP001604277"/>
    </source>
</evidence>
<keyword evidence="1" id="KW-0611">Plant defense</keyword>
<reference evidence="4" key="1">
    <citation type="submission" date="2024-07" db="EMBL/GenBank/DDBJ databases">
        <title>Two chromosome-level genome assemblies of Korean endemic species Abeliophyllum distichum and Forsythia ovata (Oleaceae).</title>
        <authorList>
            <person name="Jang H."/>
        </authorList>
    </citation>
    <scope>NUCLEOTIDE SEQUENCE [LARGE SCALE GENOMIC DNA]</scope>
</reference>
<comment type="caution">
    <text evidence="3">The sequence shown here is derived from an EMBL/GenBank/DDBJ whole genome shotgun (WGS) entry which is preliminary data.</text>
</comment>
<accession>A0ABD1Q8P0</accession>